<dbReference type="PIRSF" id="PIRSF000106">
    <property type="entry name" value="ME"/>
    <property type="match status" value="1"/>
</dbReference>
<dbReference type="PRINTS" id="PR00072">
    <property type="entry name" value="MALOXRDTASE"/>
</dbReference>
<dbReference type="FunFam" id="3.40.50.10380:FF:000001">
    <property type="entry name" value="NAD-dependent malic enzyme"/>
    <property type="match status" value="1"/>
</dbReference>
<reference evidence="18 19" key="1">
    <citation type="journal article" date="2013" name="Genome Announc.">
        <title>Draft Genome of the Marine Gammaproteobacterium Halomonas titanicae.</title>
        <authorList>
            <person name="Sanchez-Porro C."/>
            <person name="de la Haba R.R."/>
            <person name="Cruz-Hernandez N."/>
            <person name="Gonzalez J.M."/>
            <person name="Reyes-Guirao C."/>
            <person name="Navarro-Sampedro L."/>
            <person name="Carballo M."/>
            <person name="Ventosa A."/>
        </authorList>
    </citation>
    <scope>NUCLEOTIDE SEQUENCE [LARGE SCALE GENOMIC DNA]</scope>
    <source>
        <strain evidence="18 19">BH1</strain>
    </source>
</reference>
<evidence type="ECO:0000256" key="1">
    <source>
        <dbReference type="ARBA" id="ARBA00001936"/>
    </source>
</evidence>
<comment type="cofactor">
    <cofactor evidence="1">
        <name>Mn(2+)</name>
        <dbReference type="ChEBI" id="CHEBI:29035"/>
    </cofactor>
</comment>
<dbReference type="GO" id="GO:0005829">
    <property type="term" value="C:cytosol"/>
    <property type="evidence" value="ECO:0007669"/>
    <property type="project" value="TreeGrafter"/>
</dbReference>
<comment type="cofactor">
    <cofactor evidence="14">
        <name>Mg(2+)</name>
        <dbReference type="ChEBI" id="CHEBI:18420"/>
    </cofactor>
    <cofactor evidence="14">
        <name>Mn(2+)</name>
        <dbReference type="ChEBI" id="CHEBI:29035"/>
    </cofactor>
    <text evidence="14">Divalent metal cations. Prefers magnesium or manganese.</text>
</comment>
<dbReference type="GO" id="GO:0046872">
    <property type="term" value="F:metal ion binding"/>
    <property type="evidence" value="ECO:0007669"/>
    <property type="project" value="UniProtKB-KW"/>
</dbReference>
<dbReference type="InterPro" id="IPR012301">
    <property type="entry name" value="Malic_N_dom"/>
</dbReference>
<feature type="binding site" evidence="14">
    <location>
        <position position="275"/>
    </location>
    <ligand>
        <name>a divalent metal cation</name>
        <dbReference type="ChEBI" id="CHEBI:60240"/>
    </ligand>
</feature>
<keyword evidence="8" id="KW-0456">Lyase</keyword>
<evidence type="ECO:0000259" key="17">
    <source>
        <dbReference type="SMART" id="SM01274"/>
    </source>
</evidence>
<keyword evidence="4 14" id="KW-0479">Metal-binding</keyword>
<dbReference type="SMART" id="SM01274">
    <property type="entry name" value="malic"/>
    <property type="match status" value="1"/>
</dbReference>
<dbReference type="FunFam" id="3.40.50.720:FF:000182">
    <property type="entry name" value="NAD-dependent malic enzyme"/>
    <property type="match status" value="1"/>
</dbReference>
<feature type="domain" description="Malic enzyme N-terminal" evidence="17">
    <location>
        <begin position="110"/>
        <end position="290"/>
    </location>
</feature>
<evidence type="ECO:0000313" key="18">
    <source>
        <dbReference type="EMBL" id="ELY21305.1"/>
    </source>
</evidence>
<dbReference type="Gene3D" id="3.40.50.10380">
    <property type="entry name" value="Malic enzyme, N-terminal domain"/>
    <property type="match status" value="1"/>
</dbReference>
<name>L9U8R8_9GAMM</name>
<keyword evidence="5" id="KW-0560">Oxidoreductase</keyword>
<evidence type="ECO:0000256" key="3">
    <source>
        <dbReference type="ARBA" id="ARBA00011738"/>
    </source>
</evidence>
<evidence type="ECO:0000256" key="14">
    <source>
        <dbReference type="PIRSR" id="PIRSR000106-3"/>
    </source>
</evidence>
<comment type="caution">
    <text evidence="18">The sequence shown here is derived from an EMBL/GenBank/DDBJ whole genome shotgun (WGS) entry which is preliminary data.</text>
</comment>
<dbReference type="EC" id="4.1.1.101" evidence="10"/>
<accession>L9U8R8</accession>
<dbReference type="InterPro" id="IPR012302">
    <property type="entry name" value="Malic_NAD-bd"/>
</dbReference>
<dbReference type="SUPFAM" id="SSF51735">
    <property type="entry name" value="NAD(P)-binding Rossmann-fold domains"/>
    <property type="match status" value="1"/>
</dbReference>
<feature type="binding site" evidence="14">
    <location>
        <position position="299"/>
    </location>
    <ligand>
        <name>a divalent metal cation</name>
        <dbReference type="ChEBI" id="CHEBI:60240"/>
    </ligand>
</feature>
<dbReference type="SUPFAM" id="SSF53223">
    <property type="entry name" value="Aminoacid dehydrogenase-like, N-terminal domain"/>
    <property type="match status" value="1"/>
</dbReference>
<sequence length="590" mass="65515">MSQEHVTLRSNAANARCCCIAAVIDIKKRVLMTTESRRPLYLPYAGPSLLEMPLLNKGSAFTQQERLAFNLIGLLPQKVETIEDQLERVYRQYQQCHSDLEKHIHLRAIQDDNETLYFRMVSQHLEEMLPIIYTPTVGQACQEFSNIYRNHRGLFISYPDREHMDDILRSATKDNVKVIVVTDGERILGLGDQGIGGMGIPIGKLALYTACGGISPAYTLPIMIDVGTNNKALLDDPMYMGWRHERVGQEEYDAFMAEFIAAVKRRWPNVLLQFEDFAQANAVPLLERYRNELCCFNDDVQGTASVVVGTLMAACQAREETIAQQRVVFVGGGSAGCGIAEQVVVAMEAEGLTESEARSRIYIVDRDGLMTSDQEWQRDFQRRLAHDPSLVAEWNGQGLEETIAQIKPTVLIGVCGQRGIFTEQVVRTMHAGCEHPVIMPLSNPTSQAEAVPEDVIRWTDGQALVATGSPFAPVVYNGRTYPIAQCNNAYIFPGIGLGVIAASANRVTDEMLMSASRALAREAPLVKEGKGALLPPLSRIRDISKSIAFEVAAQAQQNGVALKTSGTTLRELIEKASWSPDYRTYRRRAF</sequence>
<feature type="binding site" evidence="13">
    <location>
        <position position="443"/>
    </location>
    <ligand>
        <name>(S)-malate</name>
        <dbReference type="ChEBI" id="CHEBI:15589"/>
    </ligand>
</feature>
<evidence type="ECO:0000256" key="11">
    <source>
        <dbReference type="ARBA" id="ARBA00074565"/>
    </source>
</evidence>
<dbReference type="InterPro" id="IPR015884">
    <property type="entry name" value="Malic_enzyme_CS"/>
</dbReference>
<dbReference type="NCBIfam" id="NF010052">
    <property type="entry name" value="PRK13529.1"/>
    <property type="match status" value="1"/>
</dbReference>
<feature type="binding site" evidence="14">
    <location>
        <position position="276"/>
    </location>
    <ligand>
        <name>a divalent metal cation</name>
        <dbReference type="ChEBI" id="CHEBI:60240"/>
    </ligand>
</feature>
<dbReference type="GO" id="GO:0006108">
    <property type="term" value="P:malate metabolic process"/>
    <property type="evidence" value="ECO:0007669"/>
    <property type="project" value="TreeGrafter"/>
</dbReference>
<dbReference type="SMART" id="SM00919">
    <property type="entry name" value="Malic_M"/>
    <property type="match status" value="1"/>
</dbReference>
<dbReference type="Pfam" id="PF03949">
    <property type="entry name" value="Malic_M"/>
    <property type="match status" value="1"/>
</dbReference>
<dbReference type="PANTHER" id="PTHR23406">
    <property type="entry name" value="MALIC ENZYME-RELATED"/>
    <property type="match status" value="1"/>
</dbReference>
<organism evidence="18 19">
    <name type="scientific">Vreelandella titanicae BH1</name>
    <dbReference type="NCBI Taxonomy" id="1204738"/>
    <lineage>
        <taxon>Bacteria</taxon>
        <taxon>Pseudomonadati</taxon>
        <taxon>Pseudomonadota</taxon>
        <taxon>Gammaproteobacteria</taxon>
        <taxon>Oceanospirillales</taxon>
        <taxon>Halomonadaceae</taxon>
        <taxon>Vreelandella</taxon>
    </lineage>
</organism>
<evidence type="ECO:0000256" key="8">
    <source>
        <dbReference type="ARBA" id="ARBA00023239"/>
    </source>
</evidence>
<dbReference type="Proteomes" id="UP000011651">
    <property type="component" value="Unassembled WGS sequence"/>
</dbReference>
<evidence type="ECO:0000256" key="7">
    <source>
        <dbReference type="ARBA" id="ARBA00023211"/>
    </source>
</evidence>
<dbReference type="GO" id="GO:0051287">
    <property type="term" value="F:NAD binding"/>
    <property type="evidence" value="ECO:0007669"/>
    <property type="project" value="InterPro"/>
</dbReference>
<keyword evidence="7" id="KW-0464">Manganese</keyword>
<gene>
    <name evidence="18" type="ORF">HALTITAN_1960</name>
</gene>
<evidence type="ECO:0000256" key="12">
    <source>
        <dbReference type="PIRSR" id="PIRSR000106-1"/>
    </source>
</evidence>
<dbReference type="PROSITE" id="PS00331">
    <property type="entry name" value="MALIC_ENZYMES"/>
    <property type="match status" value="1"/>
</dbReference>
<dbReference type="InterPro" id="IPR037062">
    <property type="entry name" value="Malic_N_dom_sf"/>
</dbReference>
<dbReference type="GO" id="GO:0016616">
    <property type="term" value="F:oxidoreductase activity, acting on the CH-OH group of donors, NAD or NADP as acceptor"/>
    <property type="evidence" value="ECO:0007669"/>
    <property type="project" value="InterPro"/>
</dbReference>
<evidence type="ECO:0000256" key="9">
    <source>
        <dbReference type="ARBA" id="ARBA00051739"/>
    </source>
</evidence>
<feature type="active site" description="Proton acceptor" evidence="12">
    <location>
        <position position="204"/>
    </location>
</feature>
<evidence type="ECO:0000256" key="5">
    <source>
        <dbReference type="ARBA" id="ARBA00023002"/>
    </source>
</evidence>
<dbReference type="EMBL" id="AOPO01000007">
    <property type="protein sequence ID" value="ELY21305.1"/>
    <property type="molecule type" value="Genomic_DNA"/>
</dbReference>
<dbReference type="PANTHER" id="PTHR23406:SF34">
    <property type="entry name" value="NAD-DEPENDENT MALIC ENZYME, MITOCHONDRIAL"/>
    <property type="match status" value="1"/>
</dbReference>
<evidence type="ECO:0000256" key="10">
    <source>
        <dbReference type="ARBA" id="ARBA00066983"/>
    </source>
</evidence>
<feature type="binding site" evidence="13">
    <location>
        <position position="186"/>
    </location>
    <ligand>
        <name>(S)-malate</name>
        <dbReference type="ChEBI" id="CHEBI:15589"/>
    </ligand>
</feature>
<dbReference type="InterPro" id="IPR001891">
    <property type="entry name" value="Malic_OxRdtase"/>
</dbReference>
<evidence type="ECO:0000259" key="16">
    <source>
        <dbReference type="SMART" id="SM00919"/>
    </source>
</evidence>
<evidence type="ECO:0000256" key="13">
    <source>
        <dbReference type="PIRSR" id="PIRSR000106-2"/>
    </source>
</evidence>
<feature type="active site" description="Proton donor" evidence="12">
    <location>
        <position position="133"/>
    </location>
</feature>
<dbReference type="InterPro" id="IPR046346">
    <property type="entry name" value="Aminoacid_DH-like_N_sf"/>
</dbReference>
<dbReference type="CDD" id="cd05312">
    <property type="entry name" value="NAD_bind_1_malic_enz"/>
    <property type="match status" value="1"/>
</dbReference>
<dbReference type="InterPro" id="IPR036291">
    <property type="entry name" value="NAD(P)-bd_dom_sf"/>
</dbReference>
<evidence type="ECO:0000256" key="6">
    <source>
        <dbReference type="ARBA" id="ARBA00023027"/>
    </source>
</evidence>
<evidence type="ECO:0000256" key="15">
    <source>
        <dbReference type="RuleBase" id="RU003427"/>
    </source>
</evidence>
<dbReference type="GO" id="GO:0004470">
    <property type="term" value="F:malic enzyme activity"/>
    <property type="evidence" value="ECO:0007669"/>
    <property type="project" value="InterPro"/>
</dbReference>
<dbReference type="GO" id="GO:0043883">
    <property type="term" value="F:malolactic enzyme activity"/>
    <property type="evidence" value="ECO:0007669"/>
    <property type="project" value="UniProtKB-EC"/>
</dbReference>
<dbReference type="GO" id="GO:0043464">
    <property type="term" value="P:malolactic fermentation"/>
    <property type="evidence" value="ECO:0007669"/>
    <property type="project" value="UniProtKB-ARBA"/>
</dbReference>
<protein>
    <recommendedName>
        <fullName evidence="11">Malolactic enzyme</fullName>
        <ecNumber evidence="10">4.1.1.101</ecNumber>
    </recommendedName>
</protein>
<feature type="domain" description="Malic enzyme NAD-binding" evidence="16">
    <location>
        <begin position="300"/>
        <end position="556"/>
    </location>
</feature>
<comment type="similarity">
    <text evidence="2 15">Belongs to the malic enzymes family.</text>
</comment>
<comment type="catalytic activity">
    <reaction evidence="9">
        <text>(S)-malate + H(+) = (S)-lactate + CO2</text>
        <dbReference type="Rhea" id="RHEA:46276"/>
        <dbReference type="ChEBI" id="CHEBI:15378"/>
        <dbReference type="ChEBI" id="CHEBI:15589"/>
        <dbReference type="ChEBI" id="CHEBI:16526"/>
        <dbReference type="ChEBI" id="CHEBI:16651"/>
        <dbReference type="EC" id="4.1.1.101"/>
    </reaction>
</comment>
<evidence type="ECO:0000256" key="2">
    <source>
        <dbReference type="ARBA" id="ARBA00008785"/>
    </source>
</evidence>
<dbReference type="Pfam" id="PF00390">
    <property type="entry name" value="malic"/>
    <property type="match status" value="1"/>
</dbReference>
<evidence type="ECO:0000313" key="19">
    <source>
        <dbReference type="Proteomes" id="UP000011651"/>
    </source>
</evidence>
<dbReference type="AlphaFoldDB" id="L9U8R8"/>
<evidence type="ECO:0000256" key="4">
    <source>
        <dbReference type="ARBA" id="ARBA00022723"/>
    </source>
</evidence>
<dbReference type="Gene3D" id="3.40.50.720">
    <property type="entry name" value="NAD(P)-binding Rossmann-like Domain"/>
    <property type="match status" value="1"/>
</dbReference>
<comment type="subunit">
    <text evidence="3">Homodimer.</text>
</comment>
<proteinExistence type="inferred from homology"/>
<keyword evidence="6" id="KW-0520">NAD</keyword>
<dbReference type="PATRIC" id="fig|1204738.3.peg.2955"/>
<feature type="binding site" evidence="13">
    <location>
        <position position="487"/>
    </location>
    <ligand>
        <name>(S)-malate</name>
        <dbReference type="ChEBI" id="CHEBI:15589"/>
    </ligand>
</feature>